<dbReference type="SMART" id="SM01027">
    <property type="entry name" value="Beta-Casp"/>
    <property type="match status" value="1"/>
</dbReference>
<dbReference type="InterPro" id="IPR001279">
    <property type="entry name" value="Metallo-B-lactamas"/>
</dbReference>
<dbReference type="Pfam" id="PF10996">
    <property type="entry name" value="Beta-Casp"/>
    <property type="match status" value="1"/>
</dbReference>
<dbReference type="InterPro" id="IPR011108">
    <property type="entry name" value="RMMBL"/>
</dbReference>
<dbReference type="RefSeq" id="WP_096779585.1">
    <property type="nucleotide sequence ID" value="NZ_CP012621.1"/>
</dbReference>
<sequence length="452" mass="49041">MVQVLHHGAVKGVTGSCHELRVDDAGILIDCGLFQGAEAGASPAIDFDIGHIRALVVTHVHIDHVGRLPYLLGSGFTGPIYCSQPSALLLPAMLEDALGIGFTRDKALVRRVLALLESRLVPLPYGQWQPVPDCAVRIRLQRAGHILGSAYVECEAWHKRVVFSGDLGAPHSPLLVAPRPPEACDLLVLESTYGDKNHESRQHRRLRLKEAIEHALADGGTLLIPAFSLGRTQDILYELESLIAEFGTEAAAPDLPWNQLEVVVDSPLAANFTALYRQLKPFWNAEAQALLADGRHPLSFEQLTVVNSHRDHLNAVGYLARSRRPCVVLAGSGMCAGGRVVNYLKALLNEARNDILFVGYQAEGTPGRAILDYGPKGGWVELDGERYDIKAQVHQVSGYSAHAGQQDLLDFVAGIAPPPGEIRLIHGEGKAKAVLKQRLEAMLPATRVVIGR</sequence>
<accession>A0A291HR62</accession>
<dbReference type="Gene3D" id="3.60.15.10">
    <property type="entry name" value="Ribonuclease Z/Hydroxyacylglutathione hydrolase-like"/>
    <property type="match status" value="1"/>
</dbReference>
<evidence type="ECO:0000259" key="2">
    <source>
        <dbReference type="SMART" id="SM00849"/>
    </source>
</evidence>
<keyword evidence="5" id="KW-1185">Reference proteome</keyword>
<dbReference type="PANTHER" id="PTHR11203">
    <property type="entry name" value="CLEAVAGE AND POLYADENYLATION SPECIFICITY FACTOR FAMILY MEMBER"/>
    <property type="match status" value="1"/>
</dbReference>
<evidence type="ECO:0000313" key="4">
    <source>
        <dbReference type="EMBL" id="ATG74599.1"/>
    </source>
</evidence>
<evidence type="ECO:0000259" key="3">
    <source>
        <dbReference type="SMART" id="SM01027"/>
    </source>
</evidence>
<dbReference type="Proteomes" id="UP000217763">
    <property type="component" value="Chromosome"/>
</dbReference>
<dbReference type="CDD" id="cd16295">
    <property type="entry name" value="TTHA0252-CPSF-like_MBL-fold"/>
    <property type="match status" value="1"/>
</dbReference>
<dbReference type="InterPro" id="IPR050698">
    <property type="entry name" value="MBL"/>
</dbReference>
<dbReference type="Pfam" id="PF00753">
    <property type="entry name" value="Lactamase_B"/>
    <property type="match status" value="1"/>
</dbReference>
<dbReference type="GO" id="GO:0004521">
    <property type="term" value="F:RNA endonuclease activity"/>
    <property type="evidence" value="ECO:0007669"/>
    <property type="project" value="TreeGrafter"/>
</dbReference>
<dbReference type="Gene3D" id="3.40.50.10890">
    <property type="match status" value="1"/>
</dbReference>
<dbReference type="InterPro" id="IPR036866">
    <property type="entry name" value="RibonucZ/Hydroxyglut_hydro"/>
</dbReference>
<dbReference type="SUPFAM" id="SSF56281">
    <property type="entry name" value="Metallo-hydrolase/oxidoreductase"/>
    <property type="match status" value="1"/>
</dbReference>
<dbReference type="AlphaFoldDB" id="A0A291HR62"/>
<reference evidence="5" key="1">
    <citation type="submission" date="2015-09" db="EMBL/GenBank/DDBJ databases">
        <authorList>
            <person name="Shao Z."/>
            <person name="Wang L."/>
        </authorList>
    </citation>
    <scope>NUCLEOTIDE SEQUENCE [LARGE SCALE GENOMIC DNA]</scope>
    <source>
        <strain evidence="5">F13-1</strain>
    </source>
</reference>
<dbReference type="EMBL" id="CP012621">
    <property type="protein sequence ID" value="ATG74599.1"/>
    <property type="molecule type" value="Genomic_DNA"/>
</dbReference>
<proteinExistence type="predicted"/>
<keyword evidence="1" id="KW-0378">Hydrolase</keyword>
<dbReference type="InterPro" id="IPR022712">
    <property type="entry name" value="Beta_Casp"/>
</dbReference>
<keyword evidence="4" id="KW-0540">Nuclease</keyword>
<dbReference type="SMART" id="SM00849">
    <property type="entry name" value="Lactamase_B"/>
    <property type="match status" value="1"/>
</dbReference>
<keyword evidence="4" id="KW-0269">Exonuclease</keyword>
<gene>
    <name evidence="4" type="ORF">AN401_12665</name>
</gene>
<protein>
    <submittedName>
        <fullName evidence="4">RNA procession exonuclease</fullName>
    </submittedName>
</protein>
<evidence type="ECO:0000256" key="1">
    <source>
        <dbReference type="ARBA" id="ARBA00022801"/>
    </source>
</evidence>
<evidence type="ECO:0000313" key="5">
    <source>
        <dbReference type="Proteomes" id="UP000217763"/>
    </source>
</evidence>
<dbReference type="PANTHER" id="PTHR11203:SF37">
    <property type="entry name" value="INTEGRATOR COMPLEX SUBUNIT 11"/>
    <property type="match status" value="1"/>
</dbReference>
<dbReference type="Pfam" id="PF07521">
    <property type="entry name" value="RMMBL"/>
    <property type="match status" value="1"/>
</dbReference>
<name>A0A291HR62_9GAMM</name>
<organism evidence="4 5">
    <name type="scientific">Zobellella denitrificans</name>
    <dbReference type="NCBI Taxonomy" id="347534"/>
    <lineage>
        <taxon>Bacteria</taxon>
        <taxon>Pseudomonadati</taxon>
        <taxon>Pseudomonadota</taxon>
        <taxon>Gammaproteobacteria</taxon>
        <taxon>Aeromonadales</taxon>
        <taxon>Aeromonadaceae</taxon>
        <taxon>Zobellella</taxon>
    </lineage>
</organism>
<dbReference type="GO" id="GO:0004527">
    <property type="term" value="F:exonuclease activity"/>
    <property type="evidence" value="ECO:0007669"/>
    <property type="project" value="UniProtKB-KW"/>
</dbReference>
<dbReference type="KEGG" id="zdf:AN401_12665"/>
<feature type="domain" description="Beta-Casp" evidence="3">
    <location>
        <begin position="232"/>
        <end position="370"/>
    </location>
</feature>
<feature type="domain" description="Metallo-beta-lactamase" evidence="2">
    <location>
        <begin position="14"/>
        <end position="227"/>
    </location>
</feature>